<accession>A0A397J160</accession>
<keyword evidence="3" id="KW-1185">Reference proteome</keyword>
<dbReference type="Pfam" id="PF00293">
    <property type="entry name" value="NUDIX"/>
    <property type="match status" value="1"/>
</dbReference>
<organism evidence="2 3">
    <name type="scientific">Diversispora epigaea</name>
    <dbReference type="NCBI Taxonomy" id="1348612"/>
    <lineage>
        <taxon>Eukaryota</taxon>
        <taxon>Fungi</taxon>
        <taxon>Fungi incertae sedis</taxon>
        <taxon>Mucoromycota</taxon>
        <taxon>Glomeromycotina</taxon>
        <taxon>Glomeromycetes</taxon>
        <taxon>Diversisporales</taxon>
        <taxon>Diversisporaceae</taxon>
        <taxon>Diversispora</taxon>
    </lineage>
</organism>
<sequence>MEDLNNIKIKEYVSIILRRPNTPKIWVNKRINPNKEFYKHWQCPGGHVEETDISTKHAAQREVLEETGIQPELEELEYMRTNHYFREKEWRIVHSIRKEKEEEIKEYQGLFETYQKQEEERNEEPTFDEEVFNQILAELDITYNPEKVELNEQ</sequence>
<dbReference type="SUPFAM" id="SSF55811">
    <property type="entry name" value="Nudix"/>
    <property type="match status" value="1"/>
</dbReference>
<dbReference type="Proteomes" id="UP000266861">
    <property type="component" value="Unassembled WGS sequence"/>
</dbReference>
<evidence type="ECO:0000259" key="1">
    <source>
        <dbReference type="PROSITE" id="PS51462"/>
    </source>
</evidence>
<proteinExistence type="predicted"/>
<evidence type="ECO:0000313" key="3">
    <source>
        <dbReference type="Proteomes" id="UP000266861"/>
    </source>
</evidence>
<dbReference type="PANTHER" id="PTHR43736">
    <property type="entry name" value="ADP-RIBOSE PYROPHOSPHATASE"/>
    <property type="match status" value="1"/>
</dbReference>
<dbReference type="OrthoDB" id="2428405at2759"/>
<reference evidence="2 3" key="1">
    <citation type="submission" date="2018-08" db="EMBL/GenBank/DDBJ databases">
        <title>Genome and evolution of the arbuscular mycorrhizal fungus Diversispora epigaea (formerly Glomus versiforme) and its bacterial endosymbionts.</title>
        <authorList>
            <person name="Sun X."/>
            <person name="Fei Z."/>
            <person name="Harrison M."/>
        </authorList>
    </citation>
    <scope>NUCLEOTIDE SEQUENCE [LARGE SCALE GENOMIC DNA]</scope>
    <source>
        <strain evidence="2 3">IT104</strain>
    </source>
</reference>
<dbReference type="Gene3D" id="3.90.79.10">
    <property type="entry name" value="Nucleoside Triphosphate Pyrophosphohydrolase"/>
    <property type="match status" value="1"/>
</dbReference>
<dbReference type="CDD" id="cd02883">
    <property type="entry name" value="NUDIX_Hydrolase"/>
    <property type="match status" value="1"/>
</dbReference>
<dbReference type="EMBL" id="PQFF01000149">
    <property type="protein sequence ID" value="RHZ78630.1"/>
    <property type="molecule type" value="Genomic_DNA"/>
</dbReference>
<dbReference type="PANTHER" id="PTHR43736:SF1">
    <property type="entry name" value="DIHYDRONEOPTERIN TRIPHOSPHATE DIPHOSPHATASE"/>
    <property type="match status" value="1"/>
</dbReference>
<evidence type="ECO:0000313" key="2">
    <source>
        <dbReference type="EMBL" id="RHZ78630.1"/>
    </source>
</evidence>
<dbReference type="PROSITE" id="PS51462">
    <property type="entry name" value="NUDIX"/>
    <property type="match status" value="1"/>
</dbReference>
<dbReference type="InterPro" id="IPR000086">
    <property type="entry name" value="NUDIX_hydrolase_dom"/>
</dbReference>
<dbReference type="AlphaFoldDB" id="A0A397J160"/>
<comment type="caution">
    <text evidence="2">The sequence shown here is derived from an EMBL/GenBank/DDBJ whole genome shotgun (WGS) entry which is preliminary data.</text>
</comment>
<dbReference type="InterPro" id="IPR015797">
    <property type="entry name" value="NUDIX_hydrolase-like_dom_sf"/>
</dbReference>
<feature type="domain" description="Nudix hydrolase" evidence="1">
    <location>
        <begin position="8"/>
        <end position="149"/>
    </location>
</feature>
<gene>
    <name evidence="2" type="ORF">Glove_158g135</name>
</gene>
<protein>
    <recommendedName>
        <fullName evidence="1">Nudix hydrolase domain-containing protein</fullName>
    </recommendedName>
</protein>
<name>A0A397J160_9GLOM</name>